<dbReference type="InterPro" id="IPR011078">
    <property type="entry name" value="PyrdxlP_homeostasis"/>
</dbReference>
<keyword evidence="12" id="KW-1185">Reference proteome</keyword>
<keyword evidence="5 7" id="KW-0472">Membrane</keyword>
<feature type="modified residue" description="N6-(pyridoxal phosphate)lysine" evidence="6">
    <location>
        <position position="340"/>
    </location>
</feature>
<dbReference type="CDD" id="cd06822">
    <property type="entry name" value="PLPDE_III_YBL036c_euk"/>
    <property type="match status" value="1"/>
</dbReference>
<feature type="domain" description="Wall-associated receptor kinase galacturonan-binding" evidence="10">
    <location>
        <begin position="29"/>
        <end position="90"/>
    </location>
</feature>
<dbReference type="InterPro" id="IPR029066">
    <property type="entry name" value="PLP-binding_barrel"/>
</dbReference>
<keyword evidence="3 8" id="KW-0732">Signal</keyword>
<dbReference type="InterPro" id="IPR025287">
    <property type="entry name" value="WAK_GUB"/>
</dbReference>
<comment type="caution">
    <text evidence="11">The sequence shown here is derived from an EMBL/GenBank/DDBJ whole genome shotgun (WGS) entry which is preliminary data.</text>
</comment>
<dbReference type="PROSITE" id="PS01211">
    <property type="entry name" value="UPF0001"/>
    <property type="match status" value="1"/>
</dbReference>
<dbReference type="Gene3D" id="3.20.20.10">
    <property type="entry name" value="Alanine racemase"/>
    <property type="match status" value="1"/>
</dbReference>
<dbReference type="HAMAP" id="MF_02087">
    <property type="entry name" value="PLP_homeostasis"/>
    <property type="match status" value="1"/>
</dbReference>
<gene>
    <name evidence="11" type="ORF">V6N12_063113</name>
</gene>
<feature type="domain" description="Alanine racemase N-terminal" evidence="9">
    <location>
        <begin position="332"/>
        <end position="535"/>
    </location>
</feature>
<dbReference type="Pfam" id="PF13947">
    <property type="entry name" value="GUB_WAK_bind"/>
    <property type="match status" value="1"/>
</dbReference>
<evidence type="ECO:0000256" key="3">
    <source>
        <dbReference type="ARBA" id="ARBA00022729"/>
    </source>
</evidence>
<keyword evidence="6" id="KW-0663">Pyridoxal phosphate</keyword>
<organism evidence="11 12">
    <name type="scientific">Hibiscus sabdariffa</name>
    <name type="common">roselle</name>
    <dbReference type="NCBI Taxonomy" id="183260"/>
    <lineage>
        <taxon>Eukaryota</taxon>
        <taxon>Viridiplantae</taxon>
        <taxon>Streptophyta</taxon>
        <taxon>Embryophyta</taxon>
        <taxon>Tracheophyta</taxon>
        <taxon>Spermatophyta</taxon>
        <taxon>Magnoliopsida</taxon>
        <taxon>eudicotyledons</taxon>
        <taxon>Gunneridae</taxon>
        <taxon>Pentapetalae</taxon>
        <taxon>rosids</taxon>
        <taxon>malvids</taxon>
        <taxon>Malvales</taxon>
        <taxon>Malvaceae</taxon>
        <taxon>Malvoideae</taxon>
        <taxon>Hibiscus</taxon>
    </lineage>
</organism>
<keyword evidence="4 7" id="KW-1133">Transmembrane helix</keyword>
<feature type="transmembrane region" description="Helical" evidence="7">
    <location>
        <begin position="236"/>
        <end position="259"/>
    </location>
</feature>
<evidence type="ECO:0000256" key="1">
    <source>
        <dbReference type="ARBA" id="ARBA00004167"/>
    </source>
</evidence>
<evidence type="ECO:0000256" key="4">
    <source>
        <dbReference type="ARBA" id="ARBA00022989"/>
    </source>
</evidence>
<evidence type="ECO:0000256" key="5">
    <source>
        <dbReference type="ARBA" id="ARBA00023136"/>
    </source>
</evidence>
<evidence type="ECO:0000313" key="11">
    <source>
        <dbReference type="EMBL" id="KAK8575440.1"/>
    </source>
</evidence>
<comment type="function">
    <text evidence="6">Pyridoxal 5'-phosphate (PLP)-binding protein, which may be involved in intracellular homeostatic regulation of pyridoxal 5'-phosphate (PLP), the active form of vitamin B6.</text>
</comment>
<dbReference type="InterPro" id="IPR001608">
    <property type="entry name" value="Ala_racemase_N"/>
</dbReference>
<dbReference type="PANTHER" id="PTHR10146:SF15">
    <property type="entry name" value="PYRIDOXAL PHOSPHATE HOMEOSTASIS PROTEIN"/>
    <property type="match status" value="1"/>
</dbReference>
<sequence>MDSLIFSCSLLILFIFPSLSLIKAQASLCRSSCGDIPISYPFGIDDGCGSHYFRNMLACSDPDKLELRTPSGRYPVHSTSYLNPHILVTDPFMWSCRDGDNFRPTRPFSLDTGTHLSLSPENDYLFFNCSKDHVIVEPKAIFCQRFPEQCGSSCDSGSYLCRHLPECDTAVPEYGIRVNFDVPVTTRCLQCQDPSMGAGTCGYDTKTGNFLCLCKKGNVTSYCKDHNISSHNRAGVIAGTVTAVSAVGAIGIGVGIWLLKKLSDGEEKYIKQRREQEAQVLMNNPEESKEHQQEQEMAASSAAMDGIAASALRSVLQRVHLAADRCGRESQRIRVVAVSKTKPVSLVRQVYDAGHRCFGENYVQELVEKAPQLPDDIEWHFIGNLQSNKVKPLIAGVPNLAMVETVDDEKIANHLNRAVGNFERKPLKVLVQVNTSGEESKSGVEPSGCVELAKHVSLNCPNLQFCGLMTIGMPDYTSTPENFKTLANCQSEVCKALGIPEEQCELSMGMSGDFELAIEMGSTNVRVGSTIFGAREYPKKQ</sequence>
<proteinExistence type="inferred from homology"/>
<protein>
    <recommendedName>
        <fullName evidence="6">Pyridoxal phosphate homeostasis protein</fullName>
        <shortName evidence="6">PLP homeostasis protein</shortName>
    </recommendedName>
</protein>
<evidence type="ECO:0000259" key="9">
    <source>
        <dbReference type="Pfam" id="PF01168"/>
    </source>
</evidence>
<dbReference type="SUPFAM" id="SSF51419">
    <property type="entry name" value="PLP-binding barrel"/>
    <property type="match status" value="1"/>
</dbReference>
<keyword evidence="2 7" id="KW-0812">Transmembrane</keyword>
<accession>A0ABR2FAU2</accession>
<feature type="chain" id="PRO_5047207539" description="Pyridoxal phosphate homeostasis protein" evidence="8">
    <location>
        <begin position="27"/>
        <end position="541"/>
    </location>
</feature>
<dbReference type="Proteomes" id="UP001472677">
    <property type="component" value="Unassembled WGS sequence"/>
</dbReference>
<dbReference type="PANTHER" id="PTHR10146">
    <property type="entry name" value="PROLINE SYNTHETASE CO-TRANSCRIBED BACTERIAL HOMOLOG PROTEIN"/>
    <property type="match status" value="1"/>
</dbReference>
<dbReference type="NCBIfam" id="TIGR00044">
    <property type="entry name" value="YggS family pyridoxal phosphate-dependent enzyme"/>
    <property type="match status" value="1"/>
</dbReference>
<dbReference type="Pfam" id="PF01168">
    <property type="entry name" value="Ala_racemase_N"/>
    <property type="match status" value="1"/>
</dbReference>
<comment type="similarity">
    <text evidence="6">Belongs to the pyridoxal phosphate-binding protein YggS/PROSC family.</text>
</comment>
<evidence type="ECO:0000313" key="12">
    <source>
        <dbReference type="Proteomes" id="UP001472677"/>
    </source>
</evidence>
<evidence type="ECO:0000256" key="7">
    <source>
        <dbReference type="SAM" id="Phobius"/>
    </source>
</evidence>
<evidence type="ECO:0000256" key="8">
    <source>
        <dbReference type="SAM" id="SignalP"/>
    </source>
</evidence>
<comment type="subcellular location">
    <subcellularLocation>
        <location evidence="1">Membrane</location>
        <topology evidence="1">Single-pass membrane protein</topology>
    </subcellularLocation>
</comment>
<name>A0ABR2FAU2_9ROSI</name>
<evidence type="ECO:0000256" key="2">
    <source>
        <dbReference type="ARBA" id="ARBA00022692"/>
    </source>
</evidence>
<evidence type="ECO:0000256" key="6">
    <source>
        <dbReference type="HAMAP-Rule" id="MF_03225"/>
    </source>
</evidence>
<evidence type="ECO:0000259" key="10">
    <source>
        <dbReference type="Pfam" id="PF13947"/>
    </source>
</evidence>
<reference evidence="11 12" key="1">
    <citation type="journal article" date="2024" name="G3 (Bethesda)">
        <title>Genome assembly of Hibiscus sabdariffa L. provides insights into metabolisms of medicinal natural products.</title>
        <authorList>
            <person name="Kim T."/>
        </authorList>
    </citation>
    <scope>NUCLEOTIDE SEQUENCE [LARGE SCALE GENOMIC DNA]</scope>
    <source>
        <strain evidence="11">TK-2024</strain>
        <tissue evidence="11">Old leaves</tissue>
    </source>
</reference>
<feature type="signal peptide" evidence="8">
    <location>
        <begin position="1"/>
        <end position="26"/>
    </location>
</feature>
<dbReference type="EMBL" id="JBBPBM010000007">
    <property type="protein sequence ID" value="KAK8575440.1"/>
    <property type="molecule type" value="Genomic_DNA"/>
</dbReference>